<organism evidence="4 5">
    <name type="scientific">Vagococcus penaei</name>
    <dbReference type="NCBI Taxonomy" id="633807"/>
    <lineage>
        <taxon>Bacteria</taxon>
        <taxon>Bacillati</taxon>
        <taxon>Bacillota</taxon>
        <taxon>Bacilli</taxon>
        <taxon>Lactobacillales</taxon>
        <taxon>Enterococcaceae</taxon>
        <taxon>Vagococcus</taxon>
    </lineage>
</organism>
<name>A0A1Q2D638_9ENTE</name>
<proteinExistence type="predicted"/>
<evidence type="ECO:0000256" key="1">
    <source>
        <dbReference type="SAM" id="MobiDB-lite"/>
    </source>
</evidence>
<gene>
    <name evidence="4" type="ORF">BW732_05445</name>
</gene>
<keyword evidence="2" id="KW-0812">Transmembrane</keyword>
<dbReference type="InterPro" id="IPR026466">
    <property type="entry name" value="Fim_isopep_form_D2_dom"/>
</dbReference>
<feature type="transmembrane region" description="Helical" evidence="2">
    <location>
        <begin position="1291"/>
        <end position="1310"/>
    </location>
</feature>
<protein>
    <recommendedName>
        <fullName evidence="3">Adhesin isopeptide-forming adherence domain-containing protein</fullName>
    </recommendedName>
</protein>
<sequence>MKNKKIGIVIFLLLVIQVIIPAISVSVISPEKNEKESFFSKTSDDKPIENIQLGEESEVTYHMKSEGGIKSKIIFPESMEVDFSQFDEEVKSQLIVVNENEIIIEWDRKPDKATDQKIVLPPIKDASYLTAIDLDNEDNSLNEVTLGIIPDTKVEKNLLEERTKSKDNKKQNDQSMSFLKKSPINIVPKTAKKSWVQASASTLYNVALSLNPATPKIDAGAKAVFKLELKVTGALKNYNNAQLIVNLPKDTKMNQNLQELQIADVTPYYDSGNHRLVYNIPLMKTGQTYRTFVELDTVNGSLLNGTKLQANASIEANDFSRVTDTAEMTVNSSFEVSIDKTYDQTLGKDNTKPPISGDYGIWKITATIPEKKQGQLFIKPGTIISITEKIPEYLEFMDFTTTTGYQYNSSNKTVTWNIVAPSIESQTAMSDYLFQREFQVRTRFSANIPNYTKIINQATISAVGLDGVTVNSSASADVTTATGKDSVPTTPGSLFSPAHFGPTDGEGTISDTYTYNMKMPTVYESARLGFSWTMHYGMINGFAGITQNGRPLLDQATATNLQKSLATGNNKEFSTTYIIDNKLTLQNLKITLPQMGAYNNRIAALNELPQSTLTLVVNGQLVGRQVNWSNLSNQIIDGKLVYTRELLGLLPTDDVSQIEFKMINPPPETTVGRLFVEFSIKPNSTGDVINKVSQKVIDAKSNYYFYNVTDENKYLGPRQAKVVPPPSTSYPLAQTDVAFVTSDGNIVKEGPNKVEVSFKNDAGSLMYLNGPFKSYVLLPEGVVLTQNSGRFANGTYRKTLDNFQNSKRHLVELSWDNNITSLNRDENLTAEVDVNITKDALDVLDIGVYSYAEKSTTLKVGSNNDSPIIKNKVEYNYEFMNPNLGQYHYRVHTDNQYQILRKNSVKTEKLVKGERDNNYSLMGHTIPGGIIDYQLRLTNSGQDKIRKLTMLDVLPSVGDLGITDNLPRNSQFTPTLTGPIAIPNDWNGKVTVLYSSTANPKRDDLMANVKYPDNVVKMTNPTNSAEPNWLTASQIGNWSTIRSFKVALNKDVTLNPGENITLSFRMKAPEAKDITNPKLLNTAINENERAAWNSFALALNDLQVVEPLRVGVVMEPKDKPVISKKVNSQEKITLTNKEDIFNWEIKPTFSQDASSWESVTITDKLEPILDIQEKDIKVYDSQWKDIKNQGSLLVNKSNNTVQFSLNKINGSYAYLAGETYTIIIPTKIKADTAPTAIENYIKNGGIPNQATLTFNQSNVVSNTPRVIPPKPIVRRGILPATGGFGNPGNKWTAITLVGLSGLSGCSYLVWQRKGLRKK</sequence>
<accession>A0A1Q2D638</accession>
<dbReference type="STRING" id="633807.BW732_05445"/>
<dbReference type="Gene3D" id="2.60.40.740">
    <property type="match status" value="1"/>
</dbReference>
<reference evidence="4 5" key="1">
    <citation type="journal article" date="2010" name="Int. J. Syst. Evol. Microbiol.">
        <title>Vagococcus penaei sp. nov., isolated from spoilage microbiota of cooked shrimp (Penaeus vannamei).</title>
        <authorList>
            <person name="Jaffres E."/>
            <person name="Prevost H."/>
            <person name="Rossero A."/>
            <person name="Joffraud J.J."/>
            <person name="Dousset X."/>
        </authorList>
    </citation>
    <scope>NUCLEOTIDE SEQUENCE [LARGE SCALE GENOMIC DNA]</scope>
    <source>
        <strain evidence="4 5">CD276</strain>
    </source>
</reference>
<feature type="compositionally biased region" description="Polar residues" evidence="1">
    <location>
        <begin position="480"/>
        <end position="493"/>
    </location>
</feature>
<dbReference type="RefSeq" id="WP_161485525.1">
    <property type="nucleotide sequence ID" value="NZ_CP019609.1"/>
</dbReference>
<evidence type="ECO:0000256" key="2">
    <source>
        <dbReference type="SAM" id="Phobius"/>
    </source>
</evidence>
<dbReference type="NCBIfam" id="TIGR04226">
    <property type="entry name" value="RrgB_K2N_iso_D2"/>
    <property type="match status" value="1"/>
</dbReference>
<dbReference type="EMBL" id="CP019609">
    <property type="protein sequence ID" value="AQP53735.1"/>
    <property type="molecule type" value="Genomic_DNA"/>
</dbReference>
<dbReference type="Pfam" id="PF17998">
    <property type="entry name" value="AgI_II_C2"/>
    <property type="match status" value="1"/>
</dbReference>
<evidence type="ECO:0000313" key="4">
    <source>
        <dbReference type="EMBL" id="AQP53735.1"/>
    </source>
</evidence>
<dbReference type="Proteomes" id="UP000188246">
    <property type="component" value="Chromosome"/>
</dbReference>
<feature type="domain" description="Adhesin isopeptide-forming adherence" evidence="3">
    <location>
        <begin position="1152"/>
        <end position="1263"/>
    </location>
</feature>
<dbReference type="InterPro" id="IPR026345">
    <property type="entry name" value="Adh_isopep-form_adh_dom"/>
</dbReference>
<evidence type="ECO:0000259" key="3">
    <source>
        <dbReference type="Pfam" id="PF17998"/>
    </source>
</evidence>
<evidence type="ECO:0000313" key="5">
    <source>
        <dbReference type="Proteomes" id="UP000188246"/>
    </source>
</evidence>
<keyword evidence="2" id="KW-1133">Transmembrane helix</keyword>
<keyword evidence="2" id="KW-0472">Membrane</keyword>
<feature type="region of interest" description="Disordered" evidence="1">
    <location>
        <begin position="480"/>
        <end position="501"/>
    </location>
</feature>
<dbReference type="KEGG" id="vpi:BW732_05445"/>
<keyword evidence="5" id="KW-1185">Reference proteome</keyword>